<reference evidence="1 2" key="1">
    <citation type="journal article" date="2016" name="Front. Microbiol.">
        <title>Comprehensive Phylogenetic Analysis of Bovine Non-aureus Staphylococci Species Based on Whole-Genome Sequencing.</title>
        <authorList>
            <person name="Naushad S."/>
            <person name="Barkema H.W."/>
            <person name="Luby C."/>
            <person name="Condas L.A."/>
            <person name="Nobrega D.B."/>
            <person name="Carson D.A."/>
            <person name="De Buck J."/>
        </authorList>
    </citation>
    <scope>NUCLEOTIDE SEQUENCE [LARGE SCALE GENOMIC DNA]</scope>
    <source>
        <strain evidence="1 2">SNUC 761</strain>
    </source>
</reference>
<dbReference type="AlphaFoldDB" id="A0A2T4KG13"/>
<accession>A0A2T4KG13</accession>
<name>A0A2T4KG13_9STAP</name>
<dbReference type="Proteomes" id="UP000242547">
    <property type="component" value="Unassembled WGS sequence"/>
</dbReference>
<dbReference type="EMBL" id="PYZL01000065">
    <property type="protein sequence ID" value="PTE71868.1"/>
    <property type="molecule type" value="Genomic_DNA"/>
</dbReference>
<keyword evidence="1" id="KW-0378">Hydrolase</keyword>
<keyword evidence="1" id="KW-0255">Endonuclease</keyword>
<evidence type="ECO:0000313" key="1">
    <source>
        <dbReference type="EMBL" id="PTE71868.1"/>
    </source>
</evidence>
<keyword evidence="1" id="KW-0540">Nuclease</keyword>
<proteinExistence type="predicted"/>
<evidence type="ECO:0000313" key="2">
    <source>
        <dbReference type="Proteomes" id="UP000242547"/>
    </source>
</evidence>
<protein>
    <submittedName>
        <fullName evidence="1">HNH endonuclease</fullName>
    </submittedName>
</protein>
<dbReference type="GO" id="GO:0004519">
    <property type="term" value="F:endonuclease activity"/>
    <property type="evidence" value="ECO:0007669"/>
    <property type="project" value="UniProtKB-KW"/>
</dbReference>
<sequence length="96" mass="11002">MARSVPQAFYKSSKWIKCRNGYMASQNYMCERCGDVASICHHKIWLNADNYTNPYVSLNHDLLESLCQTCHNQEHFGSPSTGEGLRFDEKGNLIKI</sequence>
<gene>
    <name evidence="1" type="ORF">BUY44_08895</name>
</gene>
<dbReference type="RefSeq" id="WP_107506256.1">
    <property type="nucleotide sequence ID" value="NZ_PYZL01000065.1"/>
</dbReference>
<comment type="caution">
    <text evidence="1">The sequence shown here is derived from an EMBL/GenBank/DDBJ whole genome shotgun (WGS) entry which is preliminary data.</text>
</comment>
<organism evidence="1 2">
    <name type="scientific">Staphylococcus devriesei</name>
    <dbReference type="NCBI Taxonomy" id="586733"/>
    <lineage>
        <taxon>Bacteria</taxon>
        <taxon>Bacillati</taxon>
        <taxon>Bacillota</taxon>
        <taxon>Bacilli</taxon>
        <taxon>Bacillales</taxon>
        <taxon>Staphylococcaceae</taxon>
        <taxon>Staphylococcus</taxon>
    </lineage>
</organism>